<feature type="non-terminal residue" evidence="1">
    <location>
        <position position="51"/>
    </location>
</feature>
<evidence type="ECO:0000313" key="1">
    <source>
        <dbReference type="EMBL" id="SBR51541.1"/>
    </source>
</evidence>
<proteinExistence type="predicted"/>
<dbReference type="EMBL" id="HAEF01011035">
    <property type="protein sequence ID" value="SBR51541.1"/>
    <property type="molecule type" value="Transcribed_RNA"/>
</dbReference>
<reference evidence="1" key="2">
    <citation type="submission" date="2016-06" db="EMBL/GenBank/DDBJ databases">
        <title>The genome of a short-lived fish provides insights into sex chromosome evolution and the genetic control of aging.</title>
        <authorList>
            <person name="Reichwald K."/>
            <person name="Felder M."/>
            <person name="Petzold A."/>
            <person name="Koch P."/>
            <person name="Groth M."/>
            <person name="Platzer M."/>
        </authorList>
    </citation>
    <scope>NUCLEOTIDE SEQUENCE</scope>
    <source>
        <tissue evidence="1">Brain</tissue>
    </source>
</reference>
<keyword evidence="1" id="KW-0812">Transmembrane</keyword>
<keyword evidence="1" id="KW-0472">Membrane</keyword>
<reference evidence="1" key="1">
    <citation type="submission" date="2016-05" db="EMBL/GenBank/DDBJ databases">
        <authorList>
            <person name="Lavstsen T."/>
            <person name="Jespersen J.S."/>
        </authorList>
    </citation>
    <scope>NUCLEOTIDE SEQUENCE</scope>
    <source>
        <tissue evidence="1">Brain</tissue>
    </source>
</reference>
<accession>A0A1A8M4S3</accession>
<dbReference type="AlphaFoldDB" id="A0A1A8M4S3"/>
<gene>
    <name evidence="1" type="primary">TMEM62</name>
</gene>
<name>A0A1A8M4S3_9TELE</name>
<sequence>MGESCRTSTIPAALHQSGRYGRVDRRKRLLSARPVKVQMECVKRHLQDPEM</sequence>
<protein>
    <submittedName>
        <fullName evidence="1">Transmembrane protein 62</fullName>
    </submittedName>
</protein>
<organism evidence="1">
    <name type="scientific">Nothobranchius pienaari</name>
    <dbReference type="NCBI Taxonomy" id="704102"/>
    <lineage>
        <taxon>Eukaryota</taxon>
        <taxon>Metazoa</taxon>
        <taxon>Chordata</taxon>
        <taxon>Craniata</taxon>
        <taxon>Vertebrata</taxon>
        <taxon>Euteleostomi</taxon>
        <taxon>Actinopterygii</taxon>
        <taxon>Neopterygii</taxon>
        <taxon>Teleostei</taxon>
        <taxon>Neoteleostei</taxon>
        <taxon>Acanthomorphata</taxon>
        <taxon>Ovalentaria</taxon>
        <taxon>Atherinomorphae</taxon>
        <taxon>Cyprinodontiformes</taxon>
        <taxon>Nothobranchiidae</taxon>
        <taxon>Nothobranchius</taxon>
    </lineage>
</organism>